<evidence type="ECO:0008006" key="3">
    <source>
        <dbReference type="Google" id="ProtNLM"/>
    </source>
</evidence>
<dbReference type="AlphaFoldDB" id="A0A2T2Y9R2"/>
<reference evidence="1 2" key="1">
    <citation type="submission" date="2018-03" db="EMBL/GenBank/DDBJ databases">
        <title>Adhaeribacter sp. HMF7605 Genome sequencing and assembly.</title>
        <authorList>
            <person name="Kang H."/>
            <person name="Kang J."/>
            <person name="Cha I."/>
            <person name="Kim H."/>
            <person name="Joh K."/>
        </authorList>
    </citation>
    <scope>NUCLEOTIDE SEQUENCE [LARGE SCALE GENOMIC DNA]</scope>
    <source>
        <strain evidence="1 2">HMF7605</strain>
    </source>
</reference>
<evidence type="ECO:0000313" key="1">
    <source>
        <dbReference type="EMBL" id="PSR52254.1"/>
    </source>
</evidence>
<dbReference type="EMBL" id="PYFT01000001">
    <property type="protein sequence ID" value="PSR52254.1"/>
    <property type="molecule type" value="Genomic_DNA"/>
</dbReference>
<protein>
    <recommendedName>
        <fullName evidence="3">Outer membrane protein beta-barrel domain-containing protein</fullName>
    </recommendedName>
</protein>
<sequence length="191" mass="21658">MFLVGYQVWAQETTSFNQRSKKLPLIISFNFNSLATPFHKLGNNFRNGGVRIGTELPYNRKGNLFQTINIGYYRNRLNGDGIYLNSELGYRPNVFKGFGPEFRLGPGFANIYLPTKPLEPDGKGNWQRAINKGKTAFQVHGSVGIQYQSRKLDHIQCSPFLQYEVVGVAGYNKSIPVLPTTFIHLGSRFKF</sequence>
<organism evidence="1 2">
    <name type="scientific">Adhaeribacter arboris</name>
    <dbReference type="NCBI Taxonomy" id="2072846"/>
    <lineage>
        <taxon>Bacteria</taxon>
        <taxon>Pseudomonadati</taxon>
        <taxon>Bacteroidota</taxon>
        <taxon>Cytophagia</taxon>
        <taxon>Cytophagales</taxon>
        <taxon>Hymenobacteraceae</taxon>
        <taxon>Adhaeribacter</taxon>
    </lineage>
</organism>
<comment type="caution">
    <text evidence="1">The sequence shown here is derived from an EMBL/GenBank/DDBJ whole genome shotgun (WGS) entry which is preliminary data.</text>
</comment>
<dbReference type="Proteomes" id="UP000240357">
    <property type="component" value="Unassembled WGS sequence"/>
</dbReference>
<keyword evidence="2" id="KW-1185">Reference proteome</keyword>
<gene>
    <name evidence="1" type="ORF">AHMF7605_01310</name>
</gene>
<proteinExistence type="predicted"/>
<name>A0A2T2Y9R2_9BACT</name>
<evidence type="ECO:0000313" key="2">
    <source>
        <dbReference type="Proteomes" id="UP000240357"/>
    </source>
</evidence>
<accession>A0A2T2Y9R2</accession>